<evidence type="ECO:0000313" key="8">
    <source>
        <dbReference type="Proteomes" id="UP001208570"/>
    </source>
</evidence>
<evidence type="ECO:0000256" key="3">
    <source>
        <dbReference type="ARBA" id="ARBA00022989"/>
    </source>
</evidence>
<evidence type="ECO:0000256" key="4">
    <source>
        <dbReference type="ARBA" id="ARBA00023136"/>
    </source>
</evidence>
<comment type="caution">
    <text evidence="7">The sequence shown here is derived from an EMBL/GenBank/DDBJ whole genome shotgun (WGS) entry which is preliminary data.</text>
</comment>
<gene>
    <name evidence="7" type="ORF">LSH36_203g01052</name>
</gene>
<proteinExistence type="predicted"/>
<dbReference type="AlphaFoldDB" id="A0AAD9N4W0"/>
<dbReference type="GO" id="GO:0016020">
    <property type="term" value="C:membrane"/>
    <property type="evidence" value="ECO:0007669"/>
    <property type="project" value="UniProtKB-SubCell"/>
</dbReference>
<accession>A0AAD9N4W0</accession>
<dbReference type="GO" id="GO:0038023">
    <property type="term" value="F:signaling receptor activity"/>
    <property type="evidence" value="ECO:0007669"/>
    <property type="project" value="UniProtKB-ARBA"/>
</dbReference>
<evidence type="ECO:0008006" key="9">
    <source>
        <dbReference type="Google" id="ProtNLM"/>
    </source>
</evidence>
<keyword evidence="4 6" id="KW-0472">Membrane</keyword>
<name>A0AAD9N4W0_9ANNE</name>
<feature type="transmembrane region" description="Helical" evidence="6">
    <location>
        <begin position="223"/>
        <end position="246"/>
    </location>
</feature>
<keyword evidence="8" id="KW-1185">Reference proteome</keyword>
<keyword evidence="3 6" id="KW-1133">Transmembrane helix</keyword>
<dbReference type="PANTHER" id="PTHR21421:SF29">
    <property type="entry name" value="GUSTATORY RECEPTOR 5A FOR TREHALOSE-RELATED"/>
    <property type="match status" value="1"/>
</dbReference>
<sequence length="460" mass="52554">MDAVNGMDEREARISEDTLAKSRIRQEPELCMKKIGSSNAEYDIRTSDLYRSVLPLFRSLMICGLFNTRLWSPSGGYRKRDKREWRSIMSQAYSTTILVVLWLNMLRIFSIFIGENTFGYLLFLKVTIVIWHLICTVGCTVMLAACNRRRNNIWEYLYRCLECSMSEGMLCVRRRVGVMTALAWISVLLNMACGFYGFFFTTVFDPLLAPFHVYVQYAQIARIVYFVIFFYLISAWVFPLAFLYAVSCMLSNQFRFDNEIFRKKVREDAGVISCHTIREHRRRHNDLCKLTTVADNMMNAYVGCTVGAKSVFLCLMMYNAIWYSEYVSDSMVFIVTLFWLCIGLTVTGLILICGALVNHRAHASYTDLHDLNLEGVTSETALQVTMLLNRLSGSSIGLTALKMFVIDKPTILTLLGMLLTYFVLILQFAPGFSSSSSSSSACNCTEFILNNTLHCYVTSQ</sequence>
<comment type="subcellular location">
    <subcellularLocation>
        <location evidence="1">Membrane</location>
        <topology evidence="1">Multi-pass membrane protein</topology>
    </subcellularLocation>
</comment>
<keyword evidence="5" id="KW-0675">Receptor</keyword>
<feature type="transmembrane region" description="Helical" evidence="6">
    <location>
        <begin position="92"/>
        <end position="114"/>
    </location>
</feature>
<dbReference type="PANTHER" id="PTHR21421">
    <property type="entry name" value="GUSTATORY RECEPTOR"/>
    <property type="match status" value="1"/>
</dbReference>
<evidence type="ECO:0000256" key="5">
    <source>
        <dbReference type="ARBA" id="ARBA00023170"/>
    </source>
</evidence>
<reference evidence="7" key="1">
    <citation type="journal article" date="2023" name="Mol. Biol. Evol.">
        <title>Third-Generation Sequencing Reveals the Adaptive Role of the Epigenome in Three Deep-Sea Polychaetes.</title>
        <authorList>
            <person name="Perez M."/>
            <person name="Aroh O."/>
            <person name="Sun Y."/>
            <person name="Lan Y."/>
            <person name="Juniper S.K."/>
            <person name="Young C.R."/>
            <person name="Angers B."/>
            <person name="Qian P.Y."/>
        </authorList>
    </citation>
    <scope>NUCLEOTIDE SEQUENCE</scope>
    <source>
        <strain evidence="7">P08H-3</strain>
    </source>
</reference>
<protein>
    <recommendedName>
        <fullName evidence="9">Gustatory receptor</fullName>
    </recommendedName>
</protein>
<dbReference type="GO" id="GO:0050909">
    <property type="term" value="P:sensory perception of taste"/>
    <property type="evidence" value="ECO:0007669"/>
    <property type="project" value="InterPro"/>
</dbReference>
<feature type="transmembrane region" description="Helical" evidence="6">
    <location>
        <begin position="300"/>
        <end position="321"/>
    </location>
</feature>
<dbReference type="InterPro" id="IPR013604">
    <property type="entry name" value="7TM_chemorcpt"/>
</dbReference>
<feature type="transmembrane region" description="Helical" evidence="6">
    <location>
        <begin position="333"/>
        <end position="357"/>
    </location>
</feature>
<keyword evidence="2 6" id="KW-0812">Transmembrane</keyword>
<dbReference type="Proteomes" id="UP001208570">
    <property type="component" value="Unassembled WGS sequence"/>
</dbReference>
<evidence type="ECO:0000256" key="2">
    <source>
        <dbReference type="ARBA" id="ARBA00022692"/>
    </source>
</evidence>
<dbReference type="EMBL" id="JAODUP010000203">
    <property type="protein sequence ID" value="KAK2156865.1"/>
    <property type="molecule type" value="Genomic_DNA"/>
</dbReference>
<feature type="transmembrane region" description="Helical" evidence="6">
    <location>
        <begin position="120"/>
        <end position="145"/>
    </location>
</feature>
<feature type="transmembrane region" description="Helical" evidence="6">
    <location>
        <begin position="411"/>
        <end position="429"/>
    </location>
</feature>
<evidence type="ECO:0000313" key="7">
    <source>
        <dbReference type="EMBL" id="KAK2156865.1"/>
    </source>
</evidence>
<feature type="transmembrane region" description="Helical" evidence="6">
    <location>
        <begin position="182"/>
        <end position="203"/>
    </location>
</feature>
<evidence type="ECO:0000256" key="1">
    <source>
        <dbReference type="ARBA" id="ARBA00004141"/>
    </source>
</evidence>
<organism evidence="7 8">
    <name type="scientific">Paralvinella palmiformis</name>
    <dbReference type="NCBI Taxonomy" id="53620"/>
    <lineage>
        <taxon>Eukaryota</taxon>
        <taxon>Metazoa</taxon>
        <taxon>Spiralia</taxon>
        <taxon>Lophotrochozoa</taxon>
        <taxon>Annelida</taxon>
        <taxon>Polychaeta</taxon>
        <taxon>Sedentaria</taxon>
        <taxon>Canalipalpata</taxon>
        <taxon>Terebellida</taxon>
        <taxon>Terebelliformia</taxon>
        <taxon>Alvinellidae</taxon>
        <taxon>Paralvinella</taxon>
    </lineage>
</organism>
<dbReference type="Pfam" id="PF08395">
    <property type="entry name" value="7tm_7"/>
    <property type="match status" value="1"/>
</dbReference>
<evidence type="ECO:0000256" key="6">
    <source>
        <dbReference type="SAM" id="Phobius"/>
    </source>
</evidence>
<dbReference type="GO" id="GO:0051606">
    <property type="term" value="P:detection of stimulus"/>
    <property type="evidence" value="ECO:0007669"/>
    <property type="project" value="UniProtKB-ARBA"/>
</dbReference>